<protein>
    <submittedName>
        <fullName evidence="2 3">Uncharacterized protein</fullName>
    </submittedName>
</protein>
<organism>
    <name type="scientific">Ixodes scapularis</name>
    <name type="common">Black-legged tick</name>
    <name type="synonym">Deer tick</name>
    <dbReference type="NCBI Taxonomy" id="6945"/>
    <lineage>
        <taxon>Eukaryota</taxon>
        <taxon>Metazoa</taxon>
        <taxon>Ecdysozoa</taxon>
        <taxon>Arthropoda</taxon>
        <taxon>Chelicerata</taxon>
        <taxon>Arachnida</taxon>
        <taxon>Acari</taxon>
        <taxon>Parasitiformes</taxon>
        <taxon>Ixodida</taxon>
        <taxon>Ixodoidea</taxon>
        <taxon>Ixodidae</taxon>
        <taxon>Ixodinae</taxon>
        <taxon>Ixodes</taxon>
    </lineage>
</organism>
<keyword evidence="4" id="KW-1185">Reference proteome</keyword>
<reference evidence="2 4" key="1">
    <citation type="submission" date="2008-03" db="EMBL/GenBank/DDBJ databases">
        <title>Annotation of Ixodes scapularis.</title>
        <authorList>
            <consortium name="Ixodes scapularis Genome Project Consortium"/>
            <person name="Caler E."/>
            <person name="Hannick L.I."/>
            <person name="Bidwell S."/>
            <person name="Joardar V."/>
            <person name="Thiagarajan M."/>
            <person name="Amedeo P."/>
            <person name="Galinsky K.J."/>
            <person name="Schobel S."/>
            <person name="Inman J."/>
            <person name="Hostetler J."/>
            <person name="Miller J."/>
            <person name="Hammond M."/>
            <person name="Megy K."/>
            <person name="Lawson D."/>
            <person name="Kodira C."/>
            <person name="Sutton G."/>
            <person name="Meyer J."/>
            <person name="Hill C.A."/>
            <person name="Birren B."/>
            <person name="Nene V."/>
            <person name="Collins F."/>
            <person name="Alarcon-Chaidez F."/>
            <person name="Wikel S."/>
            <person name="Strausberg R."/>
        </authorList>
    </citation>
    <scope>NUCLEOTIDE SEQUENCE [LARGE SCALE GENOMIC DNA]</scope>
    <source>
        <strain evidence="4">Wikel</strain>
        <strain evidence="2">Wikel colony</strain>
    </source>
</reference>
<dbReference type="InParanoid" id="B7Q7N9"/>
<evidence type="ECO:0000313" key="3">
    <source>
        <dbReference type="EnsemblMetazoa" id="ISCW021310-PA"/>
    </source>
</evidence>
<dbReference type="Proteomes" id="UP000001555">
    <property type="component" value="Unassembled WGS sequence"/>
</dbReference>
<accession>B7Q7N9</accession>
<evidence type="ECO:0000256" key="1">
    <source>
        <dbReference type="SAM" id="MobiDB-lite"/>
    </source>
</evidence>
<dbReference type="PaxDb" id="6945-B7Q7N9"/>
<dbReference type="HOGENOM" id="CLU_2640880_0_0_1"/>
<name>B7Q7N9_IXOSC</name>
<dbReference type="OrthoDB" id="5428132at2759"/>
<reference evidence="3" key="2">
    <citation type="submission" date="2020-05" db="UniProtKB">
        <authorList>
            <consortium name="EnsemblMetazoa"/>
        </authorList>
    </citation>
    <scope>IDENTIFICATION</scope>
    <source>
        <strain evidence="3">wikel</strain>
    </source>
</reference>
<dbReference type="VEuPathDB" id="VectorBase:ISCP_008721"/>
<dbReference type="VEuPathDB" id="VectorBase:ISCI021310"/>
<evidence type="ECO:0000313" key="2">
    <source>
        <dbReference type="EMBL" id="EEC14861.1"/>
    </source>
</evidence>
<feature type="compositionally biased region" description="Basic and acidic residues" evidence="1">
    <location>
        <begin position="66"/>
        <end position="77"/>
    </location>
</feature>
<gene>
    <name evidence="3" type="primary">8037108</name>
    <name evidence="2" type="ORF">IscW_ISCW021310</name>
</gene>
<dbReference type="AlphaFoldDB" id="B7Q7N9"/>
<dbReference type="EMBL" id="ABJB010914568">
    <property type="status" value="NOT_ANNOTATED_CDS"/>
    <property type="molecule type" value="Genomic_DNA"/>
</dbReference>
<proteinExistence type="predicted"/>
<evidence type="ECO:0000313" key="4">
    <source>
        <dbReference type="Proteomes" id="UP000001555"/>
    </source>
</evidence>
<dbReference type="EMBL" id="DS876757">
    <property type="protein sequence ID" value="EEC14861.1"/>
    <property type="molecule type" value="Genomic_DNA"/>
</dbReference>
<dbReference type="EnsemblMetazoa" id="ISCW021310-RA">
    <property type="protein sequence ID" value="ISCW021310-PA"/>
    <property type="gene ID" value="ISCW021310"/>
</dbReference>
<dbReference type="VEuPathDB" id="VectorBase:ISCW021310"/>
<feature type="region of interest" description="Disordered" evidence="1">
    <location>
        <begin position="16"/>
        <end position="77"/>
    </location>
</feature>
<sequence length="77" mass="8323">MPRSFLVKKVKYPVVNHHSGGGPRWYREPSSPTEASPVPSPQPSSPSRGGDAVPAYGEYPGPFEAHGAERQPLVERA</sequence>